<evidence type="ECO:0000256" key="4">
    <source>
        <dbReference type="ARBA" id="ARBA00022490"/>
    </source>
</evidence>
<dbReference type="KEGG" id="erc:Ecym_6304"/>
<dbReference type="Gene3D" id="1.25.10.50">
    <property type="match status" value="1"/>
</dbReference>
<gene>
    <name evidence="11" type="ordered locus">Ecym_6304</name>
</gene>
<reference evidence="12" key="1">
    <citation type="journal article" date="2012" name="G3 (Bethesda)">
        <title>Pichia sorbitophila, an interspecies yeast hybrid reveals early steps of genome resolution following polyploidization.</title>
        <authorList>
            <person name="Leh Louis V."/>
            <person name="Despons L."/>
            <person name="Friedrich A."/>
            <person name="Martin T."/>
            <person name="Durrens P."/>
            <person name="Casaregola S."/>
            <person name="Neuveglise C."/>
            <person name="Fairhead C."/>
            <person name="Marck C."/>
            <person name="Cruz J.A."/>
            <person name="Straub M.L."/>
            <person name="Kugler V."/>
            <person name="Sacerdot C."/>
            <person name="Uzunov Z."/>
            <person name="Thierry A."/>
            <person name="Weiss S."/>
            <person name="Bleykasten C."/>
            <person name="De Montigny J."/>
            <person name="Jacques N."/>
            <person name="Jung P."/>
            <person name="Lemaire M."/>
            <person name="Mallet S."/>
            <person name="Morel G."/>
            <person name="Richard G.F."/>
            <person name="Sarkar A."/>
            <person name="Savel G."/>
            <person name="Schacherer J."/>
            <person name="Seret M.L."/>
            <person name="Talla E."/>
            <person name="Samson G."/>
            <person name="Jubin C."/>
            <person name="Poulain J."/>
            <person name="Vacherie B."/>
            <person name="Barbe V."/>
            <person name="Pelletier E."/>
            <person name="Sherman D.J."/>
            <person name="Westhof E."/>
            <person name="Weissenbach J."/>
            <person name="Baret P.V."/>
            <person name="Wincker P."/>
            <person name="Gaillardin C."/>
            <person name="Dujon B."/>
            <person name="Souciet J.L."/>
        </authorList>
    </citation>
    <scope>NUCLEOTIDE SEQUENCE [LARGE SCALE GENOMIC DNA]</scope>
    <source>
        <strain evidence="12">CBS 270.75 / DBVPG 7215 / KCTC 17166 / NRRL Y-17582</strain>
    </source>
</reference>
<dbReference type="InterPro" id="IPR040752">
    <property type="entry name" value="HSM3_C"/>
</dbReference>
<accession>G8JUA4</accession>
<evidence type="ECO:0000259" key="9">
    <source>
        <dbReference type="Pfam" id="PF18794"/>
    </source>
</evidence>
<comment type="subcellular location">
    <subcellularLocation>
        <location evidence="1">Cytoplasm</location>
    </subcellularLocation>
</comment>
<evidence type="ECO:0000256" key="3">
    <source>
        <dbReference type="ARBA" id="ARBA00019167"/>
    </source>
</evidence>
<dbReference type="OMA" id="YMEQMVL"/>
<dbReference type="GeneID" id="11469064"/>
<dbReference type="STRING" id="931890.G8JUA4"/>
<evidence type="ECO:0000256" key="6">
    <source>
        <dbReference type="ARBA" id="ARBA00023186"/>
    </source>
</evidence>
<evidence type="ECO:0000313" key="11">
    <source>
        <dbReference type="EMBL" id="AET40684.1"/>
    </source>
</evidence>
<dbReference type="EMBL" id="CP002502">
    <property type="protein sequence ID" value="AET40684.1"/>
    <property type="molecule type" value="Genomic_DNA"/>
</dbReference>
<comment type="function">
    <text evidence="8">Involved in DNA mismatch repair in slow-growing cells. Acts as a chaperone during the assembly of the 26S proteasome, specifically of the base subcomplex of the 19S regulatory complex (RC).</text>
</comment>
<dbReference type="GO" id="GO:0070682">
    <property type="term" value="P:proteasome regulatory particle assembly"/>
    <property type="evidence" value="ECO:0007669"/>
    <property type="project" value="EnsemblFungi"/>
</dbReference>
<dbReference type="Proteomes" id="UP000006790">
    <property type="component" value="Chromosome 6"/>
</dbReference>
<evidence type="ECO:0000313" key="12">
    <source>
        <dbReference type="Proteomes" id="UP000006790"/>
    </source>
</evidence>
<dbReference type="AlphaFoldDB" id="G8JUA4"/>
<evidence type="ECO:0000256" key="7">
    <source>
        <dbReference type="ARBA" id="ARBA00023204"/>
    </source>
</evidence>
<dbReference type="GO" id="GO:0006298">
    <property type="term" value="P:mismatch repair"/>
    <property type="evidence" value="ECO:0007669"/>
    <property type="project" value="EnsemblFungi"/>
</dbReference>
<keyword evidence="12" id="KW-1185">Reference proteome</keyword>
<keyword evidence="6" id="KW-0143">Chaperone</keyword>
<dbReference type="GO" id="GO:0005634">
    <property type="term" value="C:nucleus"/>
    <property type="evidence" value="ECO:0007669"/>
    <property type="project" value="EnsemblFungi"/>
</dbReference>
<evidence type="ECO:0000259" key="10">
    <source>
        <dbReference type="Pfam" id="PF18795"/>
    </source>
</evidence>
<feature type="domain" description="DNA mismatch repair protein HSM3 N-terminal" evidence="10">
    <location>
        <begin position="9"/>
        <end position="241"/>
    </location>
</feature>
<dbReference type="InterPro" id="IPR041335">
    <property type="entry name" value="HSM3_N"/>
</dbReference>
<keyword evidence="5" id="KW-0227">DNA damage</keyword>
<dbReference type="CDD" id="cd12794">
    <property type="entry name" value="Hsm3_like"/>
    <property type="match status" value="1"/>
</dbReference>
<sequence length="478" mass="55342">MNTQLKVKKLMDSLTEELMSPNNTSIVKLNSLIDTVQLNLAIIANLEIDPKQLMSAIKYVLSSSEKTGLDYTSLIALLDTLLRLSNFEDVLQVFSVDDIMRALQSNITPLIQCACKILTVSYPKDLFSTTNIVDVLLKLYFKEDTVVISGIEVVFQSLCVNQLIRRRILENNYPLIKSMRETSDVIMFSRLLELFNILIQHIERSEFLEDLFILNREEIKKSLRKDIFLFINVTKYYQSLLRVSTQDSKDHTAKAWALNSILPVLPVFGYIYLNKNRYVDVHSFAMAYLFQLFRAISYLEGIDILRELDIQYLHISMENDDISHFLATLNPSYFLKYHVELLQSHIFIKPSMLQVVKNIISCKETFEVIKPAITSDSILAMPYTEQMILLKRLSEYPYSAEYLIQELPKVITNLITNENGPVRDPETVELRKRVFENLLNKNAAILNVWYEPILDEYSKICYGKRSSSLRTEIADAYL</sequence>
<evidence type="ECO:0000256" key="1">
    <source>
        <dbReference type="ARBA" id="ARBA00004496"/>
    </source>
</evidence>
<keyword evidence="7" id="KW-0234">DNA repair</keyword>
<dbReference type="eggNOG" id="ENOG502QWEK">
    <property type="taxonomic scope" value="Eukaryota"/>
</dbReference>
<dbReference type="FunCoup" id="G8JUA4">
    <property type="interactions" value="126"/>
</dbReference>
<protein>
    <recommendedName>
        <fullName evidence="3">DNA mismatch repair protein HSM3</fullName>
    </recommendedName>
</protein>
<evidence type="ECO:0000256" key="8">
    <source>
        <dbReference type="ARBA" id="ARBA00024671"/>
    </source>
</evidence>
<comment type="similarity">
    <text evidence="2">Belongs to the proteasome subunit S5B/HSM3 family.</text>
</comment>
<evidence type="ECO:0000256" key="2">
    <source>
        <dbReference type="ARBA" id="ARBA00006823"/>
    </source>
</evidence>
<dbReference type="Pfam" id="PF18794">
    <property type="entry name" value="HSM3_C"/>
    <property type="match status" value="1"/>
</dbReference>
<keyword evidence="4" id="KW-0963">Cytoplasm</keyword>
<proteinExistence type="inferred from homology"/>
<dbReference type="Pfam" id="PF18795">
    <property type="entry name" value="HSM3_N"/>
    <property type="match status" value="1"/>
</dbReference>
<dbReference type="GO" id="GO:0005829">
    <property type="term" value="C:cytosol"/>
    <property type="evidence" value="ECO:0007669"/>
    <property type="project" value="EnsemblFungi"/>
</dbReference>
<dbReference type="OrthoDB" id="4074002at2759"/>
<name>G8JUA4_ERECY</name>
<dbReference type="GO" id="GO:0044183">
    <property type="term" value="F:protein folding chaperone"/>
    <property type="evidence" value="ECO:0007669"/>
    <property type="project" value="EnsemblFungi"/>
</dbReference>
<dbReference type="HOGENOM" id="CLU_044760_0_0_1"/>
<feature type="domain" description="DNA mismatch repair protein HSM3 C-terminal" evidence="9">
    <location>
        <begin position="304"/>
        <end position="478"/>
    </location>
</feature>
<dbReference type="RefSeq" id="XP_003647501.1">
    <property type="nucleotide sequence ID" value="XM_003647453.1"/>
</dbReference>
<dbReference type="Gene3D" id="1.25.40.580">
    <property type="match status" value="1"/>
</dbReference>
<organism evidence="11 12">
    <name type="scientific">Eremothecium cymbalariae (strain CBS 270.75 / DBVPG 7215 / KCTC 17166 / NRRL Y-17582)</name>
    <name type="common">Yeast</name>
    <dbReference type="NCBI Taxonomy" id="931890"/>
    <lineage>
        <taxon>Eukaryota</taxon>
        <taxon>Fungi</taxon>
        <taxon>Dikarya</taxon>
        <taxon>Ascomycota</taxon>
        <taxon>Saccharomycotina</taxon>
        <taxon>Saccharomycetes</taxon>
        <taxon>Saccharomycetales</taxon>
        <taxon>Saccharomycetaceae</taxon>
        <taxon>Eremothecium</taxon>
    </lineage>
</organism>
<evidence type="ECO:0000256" key="5">
    <source>
        <dbReference type="ARBA" id="ARBA00022763"/>
    </source>
</evidence>
<dbReference type="InParanoid" id="G8JUA4"/>